<dbReference type="InterPro" id="IPR002104">
    <property type="entry name" value="Integrase_catalytic"/>
</dbReference>
<evidence type="ECO:0000256" key="11">
    <source>
        <dbReference type="HAMAP-Rule" id="MF_01807"/>
    </source>
</evidence>
<comment type="function">
    <text evidence="11">Site-specific tyrosine recombinase, which acts by catalyzing the cutting and rejoining of the recombining DNA molecules. The XerC-XerD complex is essential to convert dimers of the bacterial chromosome into monomers to permit their segregation at cell division. It also contributes to the segregational stability of plasmids.</text>
</comment>
<dbReference type="CDD" id="cd00798">
    <property type="entry name" value="INT_XerDC_C"/>
    <property type="match status" value="1"/>
</dbReference>
<dbReference type="Pfam" id="PF00589">
    <property type="entry name" value="Phage_integrase"/>
    <property type="match status" value="1"/>
</dbReference>
<dbReference type="Pfam" id="PF02899">
    <property type="entry name" value="Phage_int_SAM_1"/>
    <property type="match status" value="1"/>
</dbReference>
<gene>
    <name evidence="11 14" type="primary">xerD</name>
    <name evidence="14" type="ORF">RGE70_02585</name>
</gene>
<dbReference type="EMBL" id="CP136522">
    <property type="protein sequence ID" value="WOT05735.1"/>
    <property type="molecule type" value="Genomic_DNA"/>
</dbReference>
<feature type="active site" evidence="11">
    <location>
        <position position="249"/>
    </location>
</feature>
<evidence type="ECO:0000256" key="6">
    <source>
        <dbReference type="ARBA" id="ARBA00022829"/>
    </source>
</evidence>
<dbReference type="InterPro" id="IPR013762">
    <property type="entry name" value="Integrase-like_cat_sf"/>
</dbReference>
<accession>A0ABZ0JZK1</accession>
<evidence type="ECO:0000256" key="4">
    <source>
        <dbReference type="ARBA" id="ARBA00022490"/>
    </source>
</evidence>
<keyword evidence="15" id="KW-1185">Reference proteome</keyword>
<keyword evidence="10 11" id="KW-0131">Cell cycle</keyword>
<evidence type="ECO:0000256" key="2">
    <source>
        <dbReference type="ARBA" id="ARBA00010450"/>
    </source>
</evidence>
<evidence type="ECO:0000256" key="9">
    <source>
        <dbReference type="ARBA" id="ARBA00023172"/>
    </source>
</evidence>
<dbReference type="PANTHER" id="PTHR30349:SF90">
    <property type="entry name" value="TYROSINE RECOMBINASE XERD"/>
    <property type="match status" value="1"/>
</dbReference>
<feature type="domain" description="Tyr recombinase" evidence="12">
    <location>
        <begin position="111"/>
        <end position="294"/>
    </location>
</feature>
<dbReference type="Gene3D" id="1.10.443.10">
    <property type="entry name" value="Intergrase catalytic core"/>
    <property type="match status" value="1"/>
</dbReference>
<evidence type="ECO:0000256" key="3">
    <source>
        <dbReference type="ARBA" id="ARBA00015810"/>
    </source>
</evidence>
<dbReference type="HAMAP" id="MF_01808">
    <property type="entry name" value="Recomb_XerC_XerD"/>
    <property type="match status" value="1"/>
</dbReference>
<evidence type="ECO:0000256" key="8">
    <source>
        <dbReference type="ARBA" id="ARBA00023125"/>
    </source>
</evidence>
<dbReference type="InterPro" id="IPR004107">
    <property type="entry name" value="Integrase_SAM-like_N"/>
</dbReference>
<evidence type="ECO:0000256" key="7">
    <source>
        <dbReference type="ARBA" id="ARBA00022908"/>
    </source>
</evidence>
<dbReference type="Gene3D" id="1.10.150.130">
    <property type="match status" value="1"/>
</dbReference>
<feature type="domain" description="Core-binding (CB)" evidence="13">
    <location>
        <begin position="5"/>
        <end position="90"/>
    </location>
</feature>
<feature type="active site" evidence="11">
    <location>
        <position position="246"/>
    </location>
</feature>
<keyword evidence="7 11" id="KW-0229">DNA integration</keyword>
<keyword evidence="6 11" id="KW-0159">Chromosome partition</keyword>
<dbReference type="InterPro" id="IPR023009">
    <property type="entry name" value="Tyrosine_recombinase_XerC/XerD"/>
</dbReference>
<dbReference type="SUPFAM" id="SSF56349">
    <property type="entry name" value="DNA breaking-rejoining enzymes"/>
    <property type="match status" value="1"/>
</dbReference>
<organism evidence="14 15">
    <name type="scientific">Shewanella youngdeokensis</name>
    <dbReference type="NCBI Taxonomy" id="2999068"/>
    <lineage>
        <taxon>Bacteria</taxon>
        <taxon>Pseudomonadati</taxon>
        <taxon>Pseudomonadota</taxon>
        <taxon>Gammaproteobacteria</taxon>
        <taxon>Alteromonadales</taxon>
        <taxon>Shewanellaceae</taxon>
        <taxon>Shewanella</taxon>
    </lineage>
</organism>
<evidence type="ECO:0000313" key="15">
    <source>
        <dbReference type="Proteomes" id="UP001529491"/>
    </source>
</evidence>
<feature type="active site" evidence="11">
    <location>
        <position position="272"/>
    </location>
</feature>
<dbReference type="InterPro" id="IPR050090">
    <property type="entry name" value="Tyrosine_recombinase_XerCD"/>
</dbReference>
<evidence type="ECO:0000256" key="5">
    <source>
        <dbReference type="ARBA" id="ARBA00022618"/>
    </source>
</evidence>
<name>A0ABZ0JZK1_9GAMM</name>
<feature type="active site" evidence="11">
    <location>
        <position position="175"/>
    </location>
</feature>
<comment type="similarity">
    <text evidence="2 11">Belongs to the 'phage' integrase family. XerD subfamily.</text>
</comment>
<dbReference type="PROSITE" id="PS51898">
    <property type="entry name" value="TYR_RECOMBINASE"/>
    <property type="match status" value="1"/>
</dbReference>
<dbReference type="HAMAP" id="MF_01807">
    <property type="entry name" value="Recomb_XerD"/>
    <property type="match status" value="1"/>
</dbReference>
<feature type="active site" description="O-(3'-phospho-DNA)-tyrosine intermediate" evidence="11">
    <location>
        <position position="281"/>
    </location>
</feature>
<evidence type="ECO:0000256" key="1">
    <source>
        <dbReference type="ARBA" id="ARBA00004496"/>
    </source>
</evidence>
<sequence>MSADYIPHPAIDVFLDHLWSTKGLSDNTLNAYRTDLRHFDRYIQLQAGELISCTADDVRDYLAVRYEQKFAKSSTARLMSCLRRFYGYLVVKKQINLDPTALLESPKLARHLPDSLTEDDIDRLLSEPCDDDPIECRDKAMLELLYATGLRVSELVGLTMEQLSLRQGLVRIVGKGGKERLVPMGELAVAEVENYLKFARTELLKSKQSDVLFPSKRAQQMTRQTFWHRIKLYALRANIATHLSPHTLRHAFATHLLNHGADLRVVQLLLGHSDLSTTQIYTHVAKVRLASLHREHHPRG</sequence>
<dbReference type="InterPro" id="IPR011010">
    <property type="entry name" value="DNA_brk_join_enz"/>
</dbReference>
<dbReference type="Proteomes" id="UP001529491">
    <property type="component" value="Chromosome"/>
</dbReference>
<dbReference type="NCBIfam" id="NF040815">
    <property type="entry name" value="recomb_XerA_Arch"/>
    <property type="match status" value="1"/>
</dbReference>
<keyword evidence="4 11" id="KW-0963">Cytoplasm</keyword>
<feature type="active site" evidence="11">
    <location>
        <position position="151"/>
    </location>
</feature>
<dbReference type="NCBIfam" id="NF001399">
    <property type="entry name" value="PRK00283.1"/>
    <property type="match status" value="1"/>
</dbReference>
<evidence type="ECO:0000313" key="14">
    <source>
        <dbReference type="EMBL" id="WOT05735.1"/>
    </source>
</evidence>
<dbReference type="InterPro" id="IPR044068">
    <property type="entry name" value="CB"/>
</dbReference>
<keyword evidence="9 11" id="KW-0233">DNA recombination</keyword>
<keyword evidence="8 11" id="KW-0238">DNA-binding</keyword>
<proteinExistence type="inferred from homology"/>
<dbReference type="InterPro" id="IPR010998">
    <property type="entry name" value="Integrase_recombinase_N"/>
</dbReference>
<evidence type="ECO:0000259" key="13">
    <source>
        <dbReference type="PROSITE" id="PS51900"/>
    </source>
</evidence>
<comment type="subunit">
    <text evidence="11">Forms a cyclic heterotetrameric complex composed of two molecules of XerC and two molecules of XerD.</text>
</comment>
<protein>
    <recommendedName>
        <fullName evidence="3 11">Tyrosine recombinase XerD</fullName>
    </recommendedName>
</protein>
<dbReference type="NCBIfam" id="TIGR02225">
    <property type="entry name" value="recomb_XerD"/>
    <property type="match status" value="1"/>
</dbReference>
<dbReference type="RefSeq" id="WP_310469997.1">
    <property type="nucleotide sequence ID" value="NZ_CP136522.1"/>
</dbReference>
<keyword evidence="5 11" id="KW-0132">Cell division</keyword>
<reference evidence="14 15" key="1">
    <citation type="submission" date="2023-10" db="EMBL/GenBank/DDBJ databases">
        <title>Complete genome sequence of Shewanella sp. DAU334.</title>
        <authorList>
            <person name="Lee Y.-S."/>
            <person name="Jeong H.-R."/>
            <person name="Hwang E.-J."/>
            <person name="Choi Y.-L."/>
            <person name="Kim G.-D."/>
        </authorList>
    </citation>
    <scope>NUCLEOTIDE SEQUENCE [LARGE SCALE GENOMIC DNA]</scope>
    <source>
        <strain evidence="14 15">DAU334</strain>
    </source>
</reference>
<dbReference type="InterPro" id="IPR011932">
    <property type="entry name" value="Recomb_XerD"/>
</dbReference>
<comment type="subcellular location">
    <subcellularLocation>
        <location evidence="1 11">Cytoplasm</location>
    </subcellularLocation>
</comment>
<dbReference type="PROSITE" id="PS51900">
    <property type="entry name" value="CB"/>
    <property type="match status" value="1"/>
</dbReference>
<dbReference type="PANTHER" id="PTHR30349">
    <property type="entry name" value="PHAGE INTEGRASE-RELATED"/>
    <property type="match status" value="1"/>
</dbReference>
<evidence type="ECO:0000259" key="12">
    <source>
        <dbReference type="PROSITE" id="PS51898"/>
    </source>
</evidence>
<evidence type="ECO:0000256" key="10">
    <source>
        <dbReference type="ARBA" id="ARBA00023306"/>
    </source>
</evidence>